<sequence length="463" mass="51012">MKFNNYSAPLSRDLHSNNNTISFVSQPNFPSNTPKQENRQTMNVKDPAQEEGNGNPGHSSSDGSEGWSSSNEKRPRFVPPSSKKPCRRQKSSTPGSDVSDGLRCSNCQTTTTPLWRRNPQDGEPLCNACGLFLKLHGIVRPLSLKSNVIKKRNRNPIGTMAKFGRHTGLVFGTVASNRGAGCEGVLLFEPFDNSAESNSKISQRLPNNIPTLETSPINPSIPSSPLKFITHSSNKFSSSHYEKPTNLAEERNRESSTSSSEFLSESVENHSLPSVIHPNSYVDNVSSAQNSELAYHNSYPVSTNHMTSMLGSTSAPTSQSMVDPFSWRATSHDHTTTTMSLPHEANHVQCPTEQLPSYSCTNIPMPYSPVTFNSLLPMVSMSQMEPHSNFTPTIRAISSNFELNHSHQTSPESFVSQEFPGPTPSASYMCSLNQEWQPWSTDRNHLPAFSMEPTPIPDYSSTS</sequence>
<evidence type="ECO:0000313" key="10">
    <source>
        <dbReference type="Proteomes" id="UP001479436"/>
    </source>
</evidence>
<comment type="subcellular location">
    <subcellularLocation>
        <location evidence="1">Nucleus</location>
    </subcellularLocation>
</comment>
<dbReference type="SMART" id="SM00401">
    <property type="entry name" value="ZnF_GATA"/>
    <property type="match status" value="1"/>
</dbReference>
<protein>
    <submittedName>
        <fullName evidence="9">Sodium- and chloride-dependent GABA transporter 1</fullName>
    </submittedName>
</protein>
<dbReference type="EMBL" id="JASJQH010000678">
    <property type="protein sequence ID" value="KAK9763297.1"/>
    <property type="molecule type" value="Genomic_DNA"/>
</dbReference>
<feature type="compositionally biased region" description="Low complexity" evidence="7">
    <location>
        <begin position="255"/>
        <end position="266"/>
    </location>
</feature>
<keyword evidence="4" id="KW-0862">Zinc</keyword>
<gene>
    <name evidence="9" type="primary">GAT1_2</name>
    <name evidence="9" type="ORF">K7432_010160</name>
</gene>
<feature type="region of interest" description="Disordered" evidence="7">
    <location>
        <begin position="197"/>
        <end position="218"/>
    </location>
</feature>
<feature type="compositionally biased region" description="Polar residues" evidence="7">
    <location>
        <begin position="16"/>
        <end position="43"/>
    </location>
</feature>
<dbReference type="Gene3D" id="3.30.50.10">
    <property type="entry name" value="Erythroid Transcription Factor GATA-1, subunit A"/>
    <property type="match status" value="1"/>
</dbReference>
<keyword evidence="2" id="KW-0479">Metal-binding</keyword>
<feature type="region of interest" description="Disordered" evidence="7">
    <location>
        <begin position="443"/>
        <end position="463"/>
    </location>
</feature>
<feature type="region of interest" description="Disordered" evidence="7">
    <location>
        <begin position="236"/>
        <end position="266"/>
    </location>
</feature>
<dbReference type="PROSITE" id="PS00344">
    <property type="entry name" value="GATA_ZN_FINGER_1"/>
    <property type="match status" value="1"/>
</dbReference>
<dbReference type="InterPro" id="IPR039355">
    <property type="entry name" value="Transcription_factor_GATA"/>
</dbReference>
<dbReference type="InterPro" id="IPR000679">
    <property type="entry name" value="Znf_GATA"/>
</dbReference>
<feature type="compositionally biased region" description="Low complexity" evidence="7">
    <location>
        <begin position="57"/>
        <end position="70"/>
    </location>
</feature>
<feature type="compositionally biased region" description="Polar residues" evidence="7">
    <location>
        <begin position="197"/>
        <end position="214"/>
    </location>
</feature>
<dbReference type="Proteomes" id="UP001479436">
    <property type="component" value="Unassembled WGS sequence"/>
</dbReference>
<feature type="domain" description="GATA-type" evidence="8">
    <location>
        <begin position="98"/>
        <end position="152"/>
    </location>
</feature>
<organism evidence="9 10">
    <name type="scientific">Basidiobolus ranarum</name>
    <dbReference type="NCBI Taxonomy" id="34480"/>
    <lineage>
        <taxon>Eukaryota</taxon>
        <taxon>Fungi</taxon>
        <taxon>Fungi incertae sedis</taxon>
        <taxon>Zoopagomycota</taxon>
        <taxon>Entomophthoromycotina</taxon>
        <taxon>Basidiobolomycetes</taxon>
        <taxon>Basidiobolales</taxon>
        <taxon>Basidiobolaceae</taxon>
        <taxon>Basidiobolus</taxon>
    </lineage>
</organism>
<keyword evidence="3 6" id="KW-0863">Zinc-finger</keyword>
<evidence type="ECO:0000256" key="7">
    <source>
        <dbReference type="SAM" id="MobiDB-lite"/>
    </source>
</evidence>
<evidence type="ECO:0000256" key="6">
    <source>
        <dbReference type="PROSITE-ProRule" id="PRU00094"/>
    </source>
</evidence>
<evidence type="ECO:0000256" key="2">
    <source>
        <dbReference type="ARBA" id="ARBA00022723"/>
    </source>
</evidence>
<evidence type="ECO:0000256" key="3">
    <source>
        <dbReference type="ARBA" id="ARBA00022771"/>
    </source>
</evidence>
<dbReference type="PANTHER" id="PTHR10071:SF281">
    <property type="entry name" value="BOX A-BINDING FACTOR-RELATED"/>
    <property type="match status" value="1"/>
</dbReference>
<dbReference type="CDD" id="cd00202">
    <property type="entry name" value="ZnF_GATA"/>
    <property type="match status" value="1"/>
</dbReference>
<evidence type="ECO:0000256" key="1">
    <source>
        <dbReference type="ARBA" id="ARBA00004123"/>
    </source>
</evidence>
<keyword evidence="10" id="KW-1185">Reference proteome</keyword>
<accession>A0ABR2WP47</accession>
<feature type="compositionally biased region" description="Basic and acidic residues" evidence="7">
    <location>
        <begin position="240"/>
        <end position="254"/>
    </location>
</feature>
<comment type="caution">
    <text evidence="9">The sequence shown here is derived from an EMBL/GenBank/DDBJ whole genome shotgun (WGS) entry which is preliminary data.</text>
</comment>
<dbReference type="InterPro" id="IPR013088">
    <property type="entry name" value="Znf_NHR/GATA"/>
</dbReference>
<keyword evidence="5" id="KW-0539">Nucleus</keyword>
<evidence type="ECO:0000256" key="4">
    <source>
        <dbReference type="ARBA" id="ARBA00022833"/>
    </source>
</evidence>
<proteinExistence type="predicted"/>
<dbReference type="PANTHER" id="PTHR10071">
    <property type="entry name" value="TRANSCRIPTION FACTOR GATA FAMILY MEMBER"/>
    <property type="match status" value="1"/>
</dbReference>
<dbReference type="Pfam" id="PF00320">
    <property type="entry name" value="GATA"/>
    <property type="match status" value="1"/>
</dbReference>
<evidence type="ECO:0000313" key="9">
    <source>
        <dbReference type="EMBL" id="KAK9763297.1"/>
    </source>
</evidence>
<reference evidence="9 10" key="1">
    <citation type="submission" date="2023-04" db="EMBL/GenBank/DDBJ databases">
        <title>Genome of Basidiobolus ranarum AG-B5.</title>
        <authorList>
            <person name="Stajich J.E."/>
            <person name="Carter-House D."/>
            <person name="Gryganskyi A."/>
        </authorList>
    </citation>
    <scope>NUCLEOTIDE SEQUENCE [LARGE SCALE GENOMIC DNA]</scope>
    <source>
        <strain evidence="9 10">AG-B5</strain>
    </source>
</reference>
<dbReference type="SUPFAM" id="SSF57716">
    <property type="entry name" value="Glucocorticoid receptor-like (DNA-binding domain)"/>
    <property type="match status" value="1"/>
</dbReference>
<dbReference type="PROSITE" id="PS50114">
    <property type="entry name" value="GATA_ZN_FINGER_2"/>
    <property type="match status" value="1"/>
</dbReference>
<evidence type="ECO:0000256" key="5">
    <source>
        <dbReference type="ARBA" id="ARBA00023242"/>
    </source>
</evidence>
<name>A0ABR2WP47_9FUNG</name>
<evidence type="ECO:0000259" key="8">
    <source>
        <dbReference type="PROSITE" id="PS50114"/>
    </source>
</evidence>
<feature type="region of interest" description="Disordered" evidence="7">
    <location>
        <begin position="1"/>
        <end position="103"/>
    </location>
</feature>